<comment type="caution">
    <text evidence="1">The sequence shown here is derived from an EMBL/GenBank/DDBJ whole genome shotgun (WGS) entry which is preliminary data.</text>
</comment>
<evidence type="ECO:0000313" key="1">
    <source>
        <dbReference type="EMBL" id="KAF7478891.1"/>
    </source>
</evidence>
<name>A0A834V079_MARMO</name>
<accession>A0A834V079</accession>
<dbReference type="EMBL" id="WJEC01001432">
    <property type="protein sequence ID" value="KAF7478891.1"/>
    <property type="molecule type" value="Genomic_DNA"/>
</dbReference>
<sequence length="190" mass="20890">MRPQWQEPFSFDLLFPATVQQHIDDVTLQGVVAWQRRWAEPPSESCSYLVEGEARGGWFSSAPLAGPPVLQVEKLELGGGELPVGKDPRVVASQLVILTLVHSSLVVGGSPDSRTPRSSQAQRLQSCISTGRYWPRSAFFSYICVAEAHSAAAPRPCQRHSRRGVQADPLSSRWIGLLLCSVIWRFPALG</sequence>
<protein>
    <submittedName>
        <fullName evidence="1">Uncharacterized protein</fullName>
    </submittedName>
</protein>
<proteinExistence type="predicted"/>
<reference evidence="1" key="1">
    <citation type="submission" date="2020-08" db="EMBL/GenBank/DDBJ databases">
        <authorList>
            <person name="Shumante A."/>
            <person name="Zimin A.V."/>
            <person name="Puiu D."/>
            <person name="Salzberg S.L."/>
        </authorList>
    </citation>
    <scope>NUCLEOTIDE SEQUENCE</scope>
    <source>
        <strain evidence="1">WC2-LM</strain>
        <tissue evidence="1">Liver</tissue>
    </source>
</reference>
<dbReference type="Proteomes" id="UP000662637">
    <property type="component" value="Unassembled WGS sequence"/>
</dbReference>
<gene>
    <name evidence="1" type="ORF">GHT09_009956</name>
</gene>
<dbReference type="AlphaFoldDB" id="A0A834V079"/>
<organism evidence="1 2">
    <name type="scientific">Marmota monax</name>
    <name type="common">Woodchuck</name>
    <dbReference type="NCBI Taxonomy" id="9995"/>
    <lineage>
        <taxon>Eukaryota</taxon>
        <taxon>Metazoa</taxon>
        <taxon>Chordata</taxon>
        <taxon>Craniata</taxon>
        <taxon>Vertebrata</taxon>
        <taxon>Euteleostomi</taxon>
        <taxon>Mammalia</taxon>
        <taxon>Eutheria</taxon>
        <taxon>Euarchontoglires</taxon>
        <taxon>Glires</taxon>
        <taxon>Rodentia</taxon>
        <taxon>Sciuromorpha</taxon>
        <taxon>Sciuridae</taxon>
        <taxon>Xerinae</taxon>
        <taxon>Marmotini</taxon>
        <taxon>Marmota</taxon>
    </lineage>
</organism>
<evidence type="ECO:0000313" key="2">
    <source>
        <dbReference type="Proteomes" id="UP000662637"/>
    </source>
</evidence>